<name>A0ABY1QEZ8_9BURK</name>
<dbReference type="RefSeq" id="WP_283443573.1">
    <property type="nucleotide sequence ID" value="NZ_FXUL01000014.1"/>
</dbReference>
<gene>
    <name evidence="2" type="ORF">SAMN06295970_114107</name>
</gene>
<protein>
    <recommendedName>
        <fullName evidence="4">Copper chaperone PCu(A)C</fullName>
    </recommendedName>
</protein>
<evidence type="ECO:0000313" key="2">
    <source>
        <dbReference type="EMBL" id="SMP69000.1"/>
    </source>
</evidence>
<sequence length="155" mass="16094">MIKQFLAVFSAALLAGAVHAADYRAGAINITAPHARPTVPGQPGAAAYLTLENTGASADRLVGVSSPVAQSAEIHTMRMDGDVMRMREVGELPLAPAARVEMKPGMGYHIMLTGLKQPLQEGAAFPLTLTFEKGGKVEVTVTVGGKQAKPAGHGH</sequence>
<organism evidence="2 3">
    <name type="scientific">Noviherbaspirillum suwonense</name>
    <dbReference type="NCBI Taxonomy" id="1224511"/>
    <lineage>
        <taxon>Bacteria</taxon>
        <taxon>Pseudomonadati</taxon>
        <taxon>Pseudomonadota</taxon>
        <taxon>Betaproteobacteria</taxon>
        <taxon>Burkholderiales</taxon>
        <taxon>Oxalobacteraceae</taxon>
        <taxon>Noviherbaspirillum</taxon>
    </lineage>
</organism>
<dbReference type="Proteomes" id="UP001158049">
    <property type="component" value="Unassembled WGS sequence"/>
</dbReference>
<accession>A0ABY1QEZ8</accession>
<keyword evidence="3" id="KW-1185">Reference proteome</keyword>
<dbReference type="PANTHER" id="PTHR36302:SF1">
    <property type="entry name" value="COPPER CHAPERONE PCU(A)C"/>
    <property type="match status" value="1"/>
</dbReference>
<feature type="chain" id="PRO_5046681506" description="Copper chaperone PCu(A)C" evidence="1">
    <location>
        <begin position="21"/>
        <end position="155"/>
    </location>
</feature>
<dbReference type="Gene3D" id="2.60.40.1890">
    <property type="entry name" value="PCu(A)C copper chaperone"/>
    <property type="match status" value="1"/>
</dbReference>
<dbReference type="InterPro" id="IPR007410">
    <property type="entry name" value="LpqE-like"/>
</dbReference>
<dbReference type="PANTHER" id="PTHR36302">
    <property type="entry name" value="BLR7088 PROTEIN"/>
    <property type="match status" value="1"/>
</dbReference>
<dbReference type="Pfam" id="PF04314">
    <property type="entry name" value="PCuAC"/>
    <property type="match status" value="1"/>
</dbReference>
<proteinExistence type="predicted"/>
<dbReference type="InterPro" id="IPR036182">
    <property type="entry name" value="PCuAC_sf"/>
</dbReference>
<dbReference type="InterPro" id="IPR058248">
    <property type="entry name" value="Lxx211020-like"/>
</dbReference>
<evidence type="ECO:0000313" key="3">
    <source>
        <dbReference type="Proteomes" id="UP001158049"/>
    </source>
</evidence>
<dbReference type="SUPFAM" id="SSF110087">
    <property type="entry name" value="DR1885-like metal-binding protein"/>
    <property type="match status" value="1"/>
</dbReference>
<evidence type="ECO:0008006" key="4">
    <source>
        <dbReference type="Google" id="ProtNLM"/>
    </source>
</evidence>
<feature type="signal peptide" evidence="1">
    <location>
        <begin position="1"/>
        <end position="20"/>
    </location>
</feature>
<comment type="caution">
    <text evidence="2">The sequence shown here is derived from an EMBL/GenBank/DDBJ whole genome shotgun (WGS) entry which is preliminary data.</text>
</comment>
<evidence type="ECO:0000256" key="1">
    <source>
        <dbReference type="SAM" id="SignalP"/>
    </source>
</evidence>
<dbReference type="EMBL" id="FXUL01000014">
    <property type="protein sequence ID" value="SMP69000.1"/>
    <property type="molecule type" value="Genomic_DNA"/>
</dbReference>
<reference evidence="2 3" key="1">
    <citation type="submission" date="2017-05" db="EMBL/GenBank/DDBJ databases">
        <authorList>
            <person name="Varghese N."/>
            <person name="Submissions S."/>
        </authorList>
    </citation>
    <scope>NUCLEOTIDE SEQUENCE [LARGE SCALE GENOMIC DNA]</scope>
    <source>
        <strain evidence="2 3">DSM 26001</strain>
    </source>
</reference>
<keyword evidence="1" id="KW-0732">Signal</keyword>